<dbReference type="GO" id="GO:0008236">
    <property type="term" value="F:serine-type peptidase activity"/>
    <property type="evidence" value="ECO:0007669"/>
    <property type="project" value="UniProtKB-KW"/>
</dbReference>
<reference evidence="2 3" key="1">
    <citation type="submission" date="2016-06" db="EMBL/GenBank/DDBJ databases">
        <title>First insights into the genetic diversity and population structure of in the Bacillus cereus group bacteria from diverse marine environments.</title>
        <authorList>
            <person name="Liu Y."/>
            <person name="Lai Q."/>
            <person name="Shao Z."/>
        </authorList>
    </citation>
    <scope>NUCLEOTIDE SEQUENCE [LARGE SCALE GENOMIC DNA]</scope>
    <source>
        <strain evidence="2 3">TD42</strain>
    </source>
</reference>
<dbReference type="RefSeq" id="WP_071745850.1">
    <property type="nucleotide sequence ID" value="NZ_MACH01000087.1"/>
</dbReference>
<proteinExistence type="predicted"/>
<dbReference type="EMBL" id="MACH01000087">
    <property type="protein sequence ID" value="OJE45028.1"/>
    <property type="molecule type" value="Genomic_DNA"/>
</dbReference>
<evidence type="ECO:0000313" key="3">
    <source>
        <dbReference type="Proteomes" id="UP000183185"/>
    </source>
</evidence>
<dbReference type="Pfam" id="PF13365">
    <property type="entry name" value="Trypsin_2"/>
    <property type="match status" value="1"/>
</dbReference>
<protein>
    <recommendedName>
        <fullName evidence="4">Serine protease</fullName>
    </recommendedName>
</protein>
<dbReference type="SUPFAM" id="SSF50494">
    <property type="entry name" value="Trypsin-like serine proteases"/>
    <property type="match status" value="1"/>
</dbReference>
<keyword evidence="1" id="KW-0645">Protease</keyword>
<evidence type="ECO:0008006" key="4">
    <source>
        <dbReference type="Google" id="ProtNLM"/>
    </source>
</evidence>
<evidence type="ECO:0000256" key="1">
    <source>
        <dbReference type="ARBA" id="ARBA00022825"/>
    </source>
</evidence>
<evidence type="ECO:0000313" key="2">
    <source>
        <dbReference type="EMBL" id="OJE45028.1"/>
    </source>
</evidence>
<keyword evidence="1" id="KW-0378">Hydrolase</keyword>
<dbReference type="Proteomes" id="UP000183185">
    <property type="component" value="Unassembled WGS sequence"/>
</dbReference>
<name>A0AA44KVP7_9BACI</name>
<organism evidence="2 3">
    <name type="scientific">Bacillus proteolyticus</name>
    <dbReference type="NCBI Taxonomy" id="2026192"/>
    <lineage>
        <taxon>Bacteria</taxon>
        <taxon>Bacillati</taxon>
        <taxon>Bacillota</taxon>
        <taxon>Bacilli</taxon>
        <taxon>Bacillales</taxon>
        <taxon>Bacillaceae</taxon>
        <taxon>Bacillus</taxon>
        <taxon>Bacillus cereus group</taxon>
    </lineage>
</organism>
<dbReference type="InterPro" id="IPR009003">
    <property type="entry name" value="Peptidase_S1_PA"/>
</dbReference>
<comment type="caution">
    <text evidence="2">The sequence shown here is derived from an EMBL/GenBank/DDBJ whole genome shotgun (WGS) entry which is preliminary data.</text>
</comment>
<accession>A0AA44KVP7</accession>
<sequence length="249" mass="27245">MIRATESVKSILIKMYFNETQLSSGTAFIVESQAGPVLLTNRHNVTGKNNDNNRCLSENLAIPNKIEIFHNKKDFLGSHIIKYERLYSDEECLNPLWIEHPTLGSSVDFVALKLSDVEGIEIYAYSLNEGESMTVGVAESISVIGFPFGLQVGKNAAIWATGFVASEPEIDYRDLPLFLIDCRSRQGQSGSAVIAYRPSGAFNASNGFAMVGGPVTKFLGIYSGRINKESDLGLVWKASAIQELVNSIV</sequence>
<gene>
    <name evidence="2" type="ORF">BAQ49_07685</name>
</gene>
<dbReference type="AlphaFoldDB" id="A0AA44KVP7"/>
<dbReference type="Gene3D" id="2.40.10.120">
    <property type="match status" value="1"/>
</dbReference>
<keyword evidence="1" id="KW-0720">Serine protease</keyword>